<dbReference type="InterPro" id="IPR036034">
    <property type="entry name" value="PDZ_sf"/>
</dbReference>
<reference evidence="3 4" key="1">
    <citation type="journal article" date="2015" name="Plant Cell">
        <title>Oil accumulation by the oleaginous diatom Fistulifera solaris as revealed by the genome and transcriptome.</title>
        <authorList>
            <person name="Tanaka T."/>
            <person name="Maeda Y."/>
            <person name="Veluchamy A."/>
            <person name="Tanaka M."/>
            <person name="Abida H."/>
            <person name="Marechal E."/>
            <person name="Bowler C."/>
            <person name="Muto M."/>
            <person name="Sunaga Y."/>
            <person name="Tanaka M."/>
            <person name="Yoshino T."/>
            <person name="Taniguchi T."/>
            <person name="Fukuda Y."/>
            <person name="Nemoto M."/>
            <person name="Matsumoto M."/>
            <person name="Wong P.S."/>
            <person name="Aburatani S."/>
            <person name="Fujibuchi W."/>
        </authorList>
    </citation>
    <scope>NUCLEOTIDE SEQUENCE [LARGE SCALE GENOMIC DNA]</scope>
    <source>
        <strain evidence="3 4">JPCC DA0580</strain>
    </source>
</reference>
<dbReference type="InParanoid" id="A0A1Z5JHL5"/>
<name>A0A1Z5JHL5_FISSO</name>
<feature type="compositionally biased region" description="Polar residues" evidence="1">
    <location>
        <begin position="218"/>
        <end position="233"/>
    </location>
</feature>
<feature type="compositionally biased region" description="Low complexity" evidence="1">
    <location>
        <begin position="114"/>
        <end position="138"/>
    </location>
</feature>
<keyword evidence="2" id="KW-1133">Transmembrane helix</keyword>
<organism evidence="3 4">
    <name type="scientific">Fistulifera solaris</name>
    <name type="common">Oleaginous diatom</name>
    <dbReference type="NCBI Taxonomy" id="1519565"/>
    <lineage>
        <taxon>Eukaryota</taxon>
        <taxon>Sar</taxon>
        <taxon>Stramenopiles</taxon>
        <taxon>Ochrophyta</taxon>
        <taxon>Bacillariophyta</taxon>
        <taxon>Bacillariophyceae</taxon>
        <taxon>Bacillariophycidae</taxon>
        <taxon>Naviculales</taxon>
        <taxon>Naviculaceae</taxon>
        <taxon>Fistulifera</taxon>
    </lineage>
</organism>
<feature type="compositionally biased region" description="Low complexity" evidence="1">
    <location>
        <begin position="150"/>
        <end position="166"/>
    </location>
</feature>
<sequence length="778" mass="83696">MKLHQPFVIYFLAQGACGWELPEFMQEYAANKQIMEQQQKDRRAMVKPITLLESSNGRSLAETEGPTESPAPSPSPSWQPTVTPTETSPPTIDNTPEPTESPAPSPSPSWMPTLQPSDSPSESPSNSPTQTPSQLPSLAPTITPMPTGQPSAAPSDVPSSVPSALPTMMPSISAHPSAMPSDLPSSQPSPAPSISLAPSSNPSETPTMFPSAVPSMAPSAQPSGAPSLSEQPSTMPTMVRIEGDSFVVALPFESPLNDTQVAAFERGTMKWLEQNGVSSGSTTNVAVTVTDQVVVLTYVPPSRRRDLQTVSVPALTLKDLEVTFTVNVTYYGTDPAFNLKAELDPEFRGKNTLWVRELINADSSFIQLDPVVISIQDMDNEKKRTKASDGMGAASAAIISVVAIGAAILGIVASVYSIRSYRTSVYGEELHSPTSQDNSFFGDQGMADMNMTRTFDNEAAYEEPAAKKFCLEPDEEQSCMSMPHPLSPNTLEKGCNPGKPILDGIVFRQTDSSANAMDPPSAASEAGAPSQPGEQRLYLAKDTATRIGKVRRRSTPKNAEEEDRAKYRQKAIFDEMNTPSEMSSHFAREKQATYGRDSVESELAEKLRSTKITNEGAYPVSYSSPQAQSDWSSQANSFFANIIGRKSNNGQRKDSITSNARSRQALPKQASVQPANGEARRKDRTSFESFARRSGGVYDVFAPAGPIGIVVDTTKDGPAVHSLKSTSPMLGLINPGDLIVGLDDMDTRAMTAASLTRLMAQKANQKERKITLLAGDNY</sequence>
<keyword evidence="2" id="KW-0472">Membrane</keyword>
<evidence type="ECO:0000256" key="1">
    <source>
        <dbReference type="SAM" id="MobiDB-lite"/>
    </source>
</evidence>
<feature type="compositionally biased region" description="Pro residues" evidence="1">
    <location>
        <begin position="99"/>
        <end position="109"/>
    </location>
</feature>
<keyword evidence="2" id="KW-0812">Transmembrane</keyword>
<proteinExistence type="predicted"/>
<feature type="region of interest" description="Disordered" evidence="1">
    <location>
        <begin position="580"/>
        <end position="601"/>
    </location>
</feature>
<feature type="compositionally biased region" description="Low complexity" evidence="1">
    <location>
        <begin position="180"/>
        <end position="203"/>
    </location>
</feature>
<evidence type="ECO:0008006" key="5">
    <source>
        <dbReference type="Google" id="ProtNLM"/>
    </source>
</evidence>
<feature type="region of interest" description="Disordered" evidence="1">
    <location>
        <begin position="644"/>
        <end position="686"/>
    </location>
</feature>
<feature type="region of interest" description="Disordered" evidence="1">
    <location>
        <begin position="47"/>
        <end position="233"/>
    </location>
</feature>
<feature type="compositionally biased region" description="Basic and acidic residues" evidence="1">
    <location>
        <begin position="586"/>
        <end position="601"/>
    </location>
</feature>
<feature type="transmembrane region" description="Helical" evidence="2">
    <location>
        <begin position="392"/>
        <end position="416"/>
    </location>
</feature>
<feature type="compositionally biased region" description="Low complexity" evidence="1">
    <location>
        <begin position="519"/>
        <end position="532"/>
    </location>
</feature>
<feature type="region of interest" description="Disordered" evidence="1">
    <location>
        <begin position="512"/>
        <end position="567"/>
    </location>
</feature>
<evidence type="ECO:0000313" key="4">
    <source>
        <dbReference type="Proteomes" id="UP000198406"/>
    </source>
</evidence>
<gene>
    <name evidence="3" type="ORF">FisN_36Lh041</name>
</gene>
<accession>A0A1Z5JHL5</accession>
<evidence type="ECO:0000313" key="3">
    <source>
        <dbReference type="EMBL" id="GAX13489.1"/>
    </source>
</evidence>
<comment type="caution">
    <text evidence="3">The sequence shown here is derived from an EMBL/GenBank/DDBJ whole genome shotgun (WGS) entry which is preliminary data.</text>
</comment>
<dbReference type="EMBL" id="BDSP01000067">
    <property type="protein sequence ID" value="GAX13489.1"/>
    <property type="molecule type" value="Genomic_DNA"/>
</dbReference>
<dbReference type="OrthoDB" id="49564at2759"/>
<protein>
    <recommendedName>
        <fullName evidence="5">PDZ domain-containing protein</fullName>
    </recommendedName>
</protein>
<evidence type="ECO:0000256" key="2">
    <source>
        <dbReference type="SAM" id="Phobius"/>
    </source>
</evidence>
<dbReference type="Proteomes" id="UP000198406">
    <property type="component" value="Unassembled WGS sequence"/>
</dbReference>
<feature type="compositionally biased region" description="Polar residues" evidence="1">
    <location>
        <begin position="646"/>
        <end position="662"/>
    </location>
</feature>
<dbReference type="AlphaFoldDB" id="A0A1Z5JHL5"/>
<feature type="compositionally biased region" description="Low complexity" evidence="1">
    <location>
        <begin position="78"/>
        <end position="98"/>
    </location>
</feature>
<keyword evidence="4" id="KW-1185">Reference proteome</keyword>
<dbReference type="SUPFAM" id="SSF50156">
    <property type="entry name" value="PDZ domain-like"/>
    <property type="match status" value="1"/>
</dbReference>
<dbReference type="PANTHER" id="PTHR38909">
    <property type="entry name" value="G PROTEIN GAMMA DOMAIN-CONTAINING PROTEIN"/>
    <property type="match status" value="1"/>
</dbReference>
<dbReference type="PANTHER" id="PTHR38909:SF1">
    <property type="entry name" value="G PROTEIN GAMMA DOMAIN-CONTAINING PROTEIN"/>
    <property type="match status" value="1"/>
</dbReference>